<protein>
    <recommendedName>
        <fullName evidence="3">WxL domain-containing protein</fullName>
    </recommendedName>
</protein>
<dbReference type="EMBL" id="AHEN01000062">
    <property type="protein sequence ID" value="EJQ90861.1"/>
    <property type="molecule type" value="Genomic_DNA"/>
</dbReference>
<dbReference type="RefSeq" id="WP_002162292.1">
    <property type="nucleotide sequence ID" value="NZ_JH792116.1"/>
</dbReference>
<feature type="signal peptide" evidence="2">
    <location>
        <begin position="1"/>
        <end position="27"/>
    </location>
</feature>
<feature type="region of interest" description="Disordered" evidence="1">
    <location>
        <begin position="44"/>
        <end position="85"/>
    </location>
</feature>
<evidence type="ECO:0000256" key="1">
    <source>
        <dbReference type="SAM" id="MobiDB-lite"/>
    </source>
</evidence>
<dbReference type="HOGENOM" id="CLU_067278_1_0_9"/>
<comment type="caution">
    <text evidence="4">The sequence shown here is derived from an EMBL/GenBank/DDBJ whole genome shotgun (WGS) entry which is preliminary data.</text>
</comment>
<evidence type="ECO:0000313" key="5">
    <source>
        <dbReference type="Proteomes" id="UP000006997"/>
    </source>
</evidence>
<reference evidence="4 5" key="1">
    <citation type="submission" date="2012-04" db="EMBL/GenBank/DDBJ databases">
        <title>The Genome Sequence of Bacillus cereus MC67.</title>
        <authorList>
            <consortium name="The Broad Institute Genome Sequencing Platform"/>
            <consortium name="The Broad Institute Genome Sequencing Center for Infectious Disease"/>
            <person name="Feldgarden M."/>
            <person name="Van der Auwera G.A."/>
            <person name="Mahillon J."/>
            <person name="Duprez V."/>
            <person name="Timmery S."/>
            <person name="Mattelet C."/>
            <person name="Dierick K."/>
            <person name="Sun M."/>
            <person name="Yu Z."/>
            <person name="Zhu L."/>
            <person name="Hu X."/>
            <person name="Shank E.B."/>
            <person name="Swiecicka I."/>
            <person name="Hansen B.M."/>
            <person name="Andrup L."/>
            <person name="Young S.K."/>
            <person name="Zeng Q."/>
            <person name="Gargeya S."/>
            <person name="Fitzgerald M."/>
            <person name="Haas B."/>
            <person name="Abouelleil A."/>
            <person name="Alvarado L."/>
            <person name="Arachchi H.M."/>
            <person name="Berlin A."/>
            <person name="Chapman S.B."/>
            <person name="Goldberg J."/>
            <person name="Griggs A."/>
            <person name="Gujja S."/>
            <person name="Hansen M."/>
            <person name="Howarth C."/>
            <person name="Imamovic A."/>
            <person name="Larimer J."/>
            <person name="McCowen C."/>
            <person name="Montmayeur A."/>
            <person name="Murphy C."/>
            <person name="Neiman D."/>
            <person name="Pearson M."/>
            <person name="Priest M."/>
            <person name="Roberts A."/>
            <person name="Saif S."/>
            <person name="Shea T."/>
            <person name="Sisk P."/>
            <person name="Sykes S."/>
            <person name="Wortman J."/>
            <person name="Nusbaum C."/>
            <person name="Birren B."/>
        </authorList>
    </citation>
    <scope>NUCLEOTIDE SEQUENCE [LARGE SCALE GENOMIC DNA]</scope>
    <source>
        <strain evidence="4 5">MC67</strain>
    </source>
</reference>
<evidence type="ECO:0000313" key="4">
    <source>
        <dbReference type="EMBL" id="EJQ90861.1"/>
    </source>
</evidence>
<keyword evidence="2" id="KW-0732">Signal</keyword>
<evidence type="ECO:0000256" key="2">
    <source>
        <dbReference type="SAM" id="SignalP"/>
    </source>
</evidence>
<evidence type="ECO:0000259" key="3">
    <source>
        <dbReference type="Pfam" id="PF13731"/>
    </source>
</evidence>
<dbReference type="AlphaFoldDB" id="J8E1L8"/>
<dbReference type="Proteomes" id="UP000006997">
    <property type="component" value="Unassembled WGS sequence"/>
</dbReference>
<dbReference type="Pfam" id="PF13731">
    <property type="entry name" value="WxL"/>
    <property type="match status" value="1"/>
</dbReference>
<organism evidence="4 5">
    <name type="scientific">Bacillus cereus MC67</name>
    <dbReference type="NCBI Taxonomy" id="1053219"/>
    <lineage>
        <taxon>Bacteria</taxon>
        <taxon>Bacillati</taxon>
        <taxon>Bacillota</taxon>
        <taxon>Bacilli</taxon>
        <taxon>Bacillales</taxon>
        <taxon>Bacillaceae</taxon>
        <taxon>Bacillus</taxon>
        <taxon>Bacillus cereus group</taxon>
    </lineage>
</organism>
<name>J8E1L8_BACCE</name>
<proteinExistence type="predicted"/>
<feature type="domain" description="WxL" evidence="3">
    <location>
        <begin position="32"/>
        <end position="258"/>
    </location>
</feature>
<dbReference type="PATRIC" id="fig|1053219.3.peg.5721"/>
<feature type="chain" id="PRO_5003804379" description="WxL domain-containing protein" evidence="2">
    <location>
        <begin position="28"/>
        <end position="261"/>
    </location>
</feature>
<gene>
    <name evidence="4" type="ORF">II3_05593</name>
</gene>
<accession>J8E1L8</accession>
<sequence>MKKKTKQAAAIAAVLGTVALAPLSASADEKGAIYESNGVVEFIPNTDITDPVDPNNPDPEKPVNPVDPTKPDGKPEPGTNGPLSIDYASSLDFGVNKITNKDMTYYAKAQELRSNEKSTYVPNYVQISDNRGTNAGWTLTVKQEGQLSNKTAQHKELTGSQIKFVDPTVASTSGVTPPTPAEAITLDPNGAESLVMSAKPTAGAGLWVDRWGTVEEMTGDRGEKVQKTKAISLDIPGKTAKDAVKYSTKLTWNLSDVPGNK</sequence>
<dbReference type="InterPro" id="IPR027994">
    <property type="entry name" value="WxL_dom"/>
</dbReference>